<dbReference type="InterPro" id="IPR002139">
    <property type="entry name" value="Ribo/fructo_kinase"/>
</dbReference>
<evidence type="ECO:0000256" key="4">
    <source>
        <dbReference type="ARBA" id="ARBA00022777"/>
    </source>
</evidence>
<dbReference type="PROSITE" id="PS00584">
    <property type="entry name" value="PFKB_KINASES_2"/>
    <property type="match status" value="1"/>
</dbReference>
<dbReference type="PANTHER" id="PTHR43085">
    <property type="entry name" value="HEXOKINASE FAMILY MEMBER"/>
    <property type="match status" value="1"/>
</dbReference>
<comment type="similarity">
    <text evidence="1 6">Belongs to the carbohydrate kinase PfkB family.</text>
</comment>
<dbReference type="InterPro" id="IPR050306">
    <property type="entry name" value="PfkB_Carbo_kinase"/>
</dbReference>
<feature type="domain" description="Carbohydrate kinase PfkB" evidence="7">
    <location>
        <begin position="2"/>
        <end position="305"/>
    </location>
</feature>
<keyword evidence="9" id="KW-1185">Reference proteome</keyword>
<evidence type="ECO:0000313" key="9">
    <source>
        <dbReference type="Proteomes" id="UP000295097"/>
    </source>
</evidence>
<accession>A0A4R3NGN3</accession>
<dbReference type="InterPro" id="IPR002173">
    <property type="entry name" value="Carboh/pur_kinase_PfkB_CS"/>
</dbReference>
<dbReference type="GO" id="GO:0005524">
    <property type="term" value="F:ATP binding"/>
    <property type="evidence" value="ECO:0007669"/>
    <property type="project" value="UniProtKB-KW"/>
</dbReference>
<protein>
    <submittedName>
        <fullName evidence="8">Fructokinase</fullName>
    </submittedName>
</protein>
<dbReference type="PANTHER" id="PTHR43085:SF1">
    <property type="entry name" value="PSEUDOURIDINE KINASE-RELATED"/>
    <property type="match status" value="1"/>
</dbReference>
<reference evidence="8 9" key="1">
    <citation type="submission" date="2019-03" db="EMBL/GenBank/DDBJ databases">
        <title>Freshwater and sediment microbial communities from various areas in North America, analyzing microbe dynamics in response to fracking.</title>
        <authorList>
            <person name="Lamendella R."/>
        </authorList>
    </citation>
    <scope>NUCLEOTIDE SEQUENCE [LARGE SCALE GENOMIC DNA]</scope>
    <source>
        <strain evidence="8 9">175.2</strain>
    </source>
</reference>
<name>A0A4R3NGN3_9HYPH</name>
<evidence type="ECO:0000256" key="2">
    <source>
        <dbReference type="ARBA" id="ARBA00022679"/>
    </source>
</evidence>
<dbReference type="SUPFAM" id="SSF53613">
    <property type="entry name" value="Ribokinase-like"/>
    <property type="match status" value="1"/>
</dbReference>
<keyword evidence="5" id="KW-0067">ATP-binding</keyword>
<dbReference type="GO" id="GO:0008865">
    <property type="term" value="F:fructokinase activity"/>
    <property type="evidence" value="ECO:0007669"/>
    <property type="project" value="UniProtKB-ARBA"/>
</dbReference>
<keyword evidence="4 6" id="KW-0418">Kinase</keyword>
<dbReference type="OrthoDB" id="9795789at2"/>
<gene>
    <name evidence="8" type="ORF">EDC90_10413</name>
</gene>
<evidence type="ECO:0000256" key="3">
    <source>
        <dbReference type="ARBA" id="ARBA00022741"/>
    </source>
</evidence>
<evidence type="ECO:0000313" key="8">
    <source>
        <dbReference type="EMBL" id="TCT31703.1"/>
    </source>
</evidence>
<dbReference type="InterPro" id="IPR011611">
    <property type="entry name" value="PfkB_dom"/>
</dbReference>
<evidence type="ECO:0000259" key="7">
    <source>
        <dbReference type="Pfam" id="PF00294"/>
    </source>
</evidence>
<comment type="caution">
    <text evidence="8">The sequence shown here is derived from an EMBL/GenBank/DDBJ whole genome shotgun (WGS) entry which is preliminary data.</text>
</comment>
<proteinExistence type="inferred from homology"/>
<dbReference type="GO" id="GO:0006000">
    <property type="term" value="P:fructose metabolic process"/>
    <property type="evidence" value="ECO:0007669"/>
    <property type="project" value="UniProtKB-ARBA"/>
</dbReference>
<dbReference type="Proteomes" id="UP000295097">
    <property type="component" value="Unassembled WGS sequence"/>
</dbReference>
<dbReference type="EMBL" id="SMAR01000041">
    <property type="protein sequence ID" value="TCT31703.1"/>
    <property type="molecule type" value="Genomic_DNA"/>
</dbReference>
<dbReference type="Pfam" id="PF00294">
    <property type="entry name" value="PfkB"/>
    <property type="match status" value="1"/>
</dbReference>
<dbReference type="Gene3D" id="3.40.1190.20">
    <property type="match status" value="1"/>
</dbReference>
<evidence type="ECO:0000256" key="6">
    <source>
        <dbReference type="RuleBase" id="RU003704"/>
    </source>
</evidence>
<evidence type="ECO:0000256" key="5">
    <source>
        <dbReference type="ARBA" id="ARBA00022840"/>
    </source>
</evidence>
<evidence type="ECO:0000256" key="1">
    <source>
        <dbReference type="ARBA" id="ARBA00010688"/>
    </source>
</evidence>
<sequence length="322" mass="34401">MILCCGEALIDFLPETHASGRPCFTACPGGAVFNTAVALGRLGAEVELLSGLSEDIFGGQLRAALRQSHVRTSYAPVRALPTTLAFIQLLDGNATYAFFDENTASRMLLPVDLPASLPAGVTTLFLGGISLATEPCADTLVAFAERHAGQCIVMVDLNIRPNFIKNEATYRKRLKRLISIADIVKVSDDDIDWLYPDLNSEEANWKTLEAEGPTIVLITRGAKGADAISNGAVCVSLPAQDVTIVDTVGAGDTFNAGFLTGLSKIGMTSKTALKAMTADELAYAMNLGIRAAAVTVSRLGADPPWWHELAIQAEVTRNRRHR</sequence>
<dbReference type="InterPro" id="IPR029056">
    <property type="entry name" value="Ribokinase-like"/>
</dbReference>
<keyword evidence="3" id="KW-0547">Nucleotide-binding</keyword>
<dbReference type="AlphaFoldDB" id="A0A4R3NGN3"/>
<dbReference type="PRINTS" id="PR00990">
    <property type="entry name" value="RIBOKINASE"/>
</dbReference>
<organism evidence="8 9">
    <name type="scientific">Martelella mediterranea</name>
    <dbReference type="NCBI Taxonomy" id="293089"/>
    <lineage>
        <taxon>Bacteria</taxon>
        <taxon>Pseudomonadati</taxon>
        <taxon>Pseudomonadota</taxon>
        <taxon>Alphaproteobacteria</taxon>
        <taxon>Hyphomicrobiales</taxon>
        <taxon>Aurantimonadaceae</taxon>
        <taxon>Martelella</taxon>
    </lineage>
</organism>
<keyword evidence="2 6" id="KW-0808">Transferase</keyword>
<dbReference type="CDD" id="cd01167">
    <property type="entry name" value="bac_FRK"/>
    <property type="match status" value="1"/>
</dbReference>